<evidence type="ECO:0000313" key="11">
    <source>
        <dbReference type="Proteomes" id="UP000095544"/>
    </source>
</evidence>
<keyword evidence="6 7" id="KW-0269">Exonuclease</keyword>
<evidence type="ECO:0000256" key="4">
    <source>
        <dbReference type="ARBA" id="ARBA00022722"/>
    </source>
</evidence>
<dbReference type="GO" id="GO:0006260">
    <property type="term" value="P:DNA replication"/>
    <property type="evidence" value="ECO:0007669"/>
    <property type="project" value="UniProtKB-KW"/>
</dbReference>
<keyword evidence="7" id="KW-0233">DNA recombination</keyword>
<keyword evidence="4 7" id="KW-0540">Nuclease</keyword>
<accession>A0A173Y6Z9</accession>
<evidence type="ECO:0000256" key="6">
    <source>
        <dbReference type="ARBA" id="ARBA00022839"/>
    </source>
</evidence>
<comment type="function">
    <text evidence="7">SbcCD cleaves DNA hairpin structures. These structures can inhibit DNA replication and are intermediates in certain DNA recombination reactions. The complex acts as a 3'-&gt;5' double strand exonuclease that can open hairpins. It also has a 5' single-strand endonuclease activity.</text>
</comment>
<dbReference type="PANTHER" id="PTHR30337:SF0">
    <property type="entry name" value="NUCLEASE SBCCD SUBUNIT D"/>
    <property type="match status" value="1"/>
</dbReference>
<keyword evidence="7" id="KW-0235">DNA replication</keyword>
<evidence type="ECO:0000256" key="1">
    <source>
        <dbReference type="ARBA" id="ARBA00010555"/>
    </source>
</evidence>
<evidence type="ECO:0000256" key="7">
    <source>
        <dbReference type="RuleBase" id="RU363069"/>
    </source>
</evidence>
<dbReference type="CDD" id="cd00840">
    <property type="entry name" value="MPP_Mre11_N"/>
    <property type="match status" value="1"/>
</dbReference>
<dbReference type="InterPro" id="IPR004593">
    <property type="entry name" value="SbcD"/>
</dbReference>
<name>A0A173Y6Z9_9FIRM</name>
<keyword evidence="5 7" id="KW-0378">Hydrolase</keyword>
<sequence>MRFFHLSDLHIGKQLHHYSLLEDQRHILNEVVSRVKELKPDAIVIAGDIYDKSVPSAEAVSLFDDFLTELADVDEKPAVILISGNHDSAQRLDYASRILGRQNIYIAGEAPREKDEYLKKVTLCDEYGDVDFYLLPFLKPGYVRGVFEEEIPETYSEAVARILEREAPDREKRNVLLSHQFYTGNGKTPQTCDSELFSVGGIDNVDIAPLLQFDYVALGHLHRAQQAGEPFIRYCGTLLKYSVSEAGDTKSLHVVELGKKGEEVHVELLPLHPLRDVRTVRGEMKQIMGQAENGSCEDYISITLTDEVDPYRPKEQLEKVYPHILEIRMDNARTRKRLEEFDDEVELTDPLSVFGEFYEEIQGRELSQEERGFLEQVFEKVKGE</sequence>
<evidence type="ECO:0000259" key="8">
    <source>
        <dbReference type="Pfam" id="PF00149"/>
    </source>
</evidence>
<proteinExistence type="inferred from homology"/>
<dbReference type="AlphaFoldDB" id="A0A173Y6Z9"/>
<dbReference type="OrthoDB" id="9773856at2"/>
<organism evidence="10 11">
    <name type="scientific">Faecalicatena contorta</name>
    <dbReference type="NCBI Taxonomy" id="39482"/>
    <lineage>
        <taxon>Bacteria</taxon>
        <taxon>Bacillati</taxon>
        <taxon>Bacillota</taxon>
        <taxon>Clostridia</taxon>
        <taxon>Lachnospirales</taxon>
        <taxon>Lachnospiraceae</taxon>
        <taxon>Faecalicatena</taxon>
    </lineage>
</organism>
<protein>
    <recommendedName>
        <fullName evidence="3 7">Nuclease SbcCD subunit D</fullName>
    </recommendedName>
</protein>
<evidence type="ECO:0000259" key="9">
    <source>
        <dbReference type="Pfam" id="PF12320"/>
    </source>
</evidence>
<comment type="subunit">
    <text evidence="2 7">Heterodimer of SbcC and SbcD.</text>
</comment>
<dbReference type="SUPFAM" id="SSF56300">
    <property type="entry name" value="Metallo-dependent phosphatases"/>
    <property type="match status" value="1"/>
</dbReference>
<reference evidence="10 11" key="1">
    <citation type="submission" date="2015-09" db="EMBL/GenBank/DDBJ databases">
        <authorList>
            <consortium name="Pathogen Informatics"/>
        </authorList>
    </citation>
    <scope>NUCLEOTIDE SEQUENCE [LARGE SCALE GENOMIC DNA]</scope>
    <source>
        <strain evidence="10 11">2789STDY5834876</strain>
    </source>
</reference>
<dbReference type="Gene3D" id="3.60.21.10">
    <property type="match status" value="1"/>
</dbReference>
<dbReference type="PANTHER" id="PTHR30337">
    <property type="entry name" value="COMPONENT OF ATP-DEPENDENT DSDNA EXONUCLEASE"/>
    <property type="match status" value="1"/>
</dbReference>
<dbReference type="InterPro" id="IPR004843">
    <property type="entry name" value="Calcineurin-like_PHP"/>
</dbReference>
<dbReference type="InterPro" id="IPR026843">
    <property type="entry name" value="SbcD_C"/>
</dbReference>
<dbReference type="Proteomes" id="UP000095544">
    <property type="component" value="Unassembled WGS sequence"/>
</dbReference>
<dbReference type="GO" id="GO:0008408">
    <property type="term" value="F:3'-5' exonuclease activity"/>
    <property type="evidence" value="ECO:0007669"/>
    <property type="project" value="InterPro"/>
</dbReference>
<evidence type="ECO:0000313" key="10">
    <source>
        <dbReference type="EMBL" id="CUN59463.1"/>
    </source>
</evidence>
<evidence type="ECO:0000256" key="5">
    <source>
        <dbReference type="ARBA" id="ARBA00022801"/>
    </source>
</evidence>
<dbReference type="RefSeq" id="WP_055149830.1">
    <property type="nucleotide sequence ID" value="NZ_CYZU01000001.1"/>
</dbReference>
<dbReference type="InterPro" id="IPR029052">
    <property type="entry name" value="Metallo-depent_PP-like"/>
</dbReference>
<gene>
    <name evidence="7 10" type="primary">sbcD</name>
    <name evidence="10" type="ORF">ERS852491_00003</name>
</gene>
<dbReference type="GO" id="GO:0004519">
    <property type="term" value="F:endonuclease activity"/>
    <property type="evidence" value="ECO:0007669"/>
    <property type="project" value="UniProtKB-KW"/>
</dbReference>
<dbReference type="GO" id="GO:0006310">
    <property type="term" value="P:DNA recombination"/>
    <property type="evidence" value="ECO:0007669"/>
    <property type="project" value="UniProtKB-KW"/>
</dbReference>
<feature type="domain" description="Calcineurin-like phosphoesterase" evidence="8">
    <location>
        <begin position="1"/>
        <end position="223"/>
    </location>
</feature>
<dbReference type="STRING" id="39482.ERS852491_00003"/>
<dbReference type="Pfam" id="PF00149">
    <property type="entry name" value="Metallophos"/>
    <property type="match status" value="1"/>
</dbReference>
<dbReference type="InterPro" id="IPR050535">
    <property type="entry name" value="DNA_Repair-Maintenance_Comp"/>
</dbReference>
<dbReference type="Pfam" id="PF12320">
    <property type="entry name" value="SbcD_C"/>
    <property type="match status" value="1"/>
</dbReference>
<feature type="domain" description="Nuclease SbcCD subunit D C-terminal" evidence="9">
    <location>
        <begin position="273"/>
        <end position="360"/>
    </location>
</feature>
<dbReference type="InterPro" id="IPR041796">
    <property type="entry name" value="Mre11_N"/>
</dbReference>
<evidence type="ECO:0000256" key="3">
    <source>
        <dbReference type="ARBA" id="ARBA00013365"/>
    </source>
</evidence>
<dbReference type="NCBIfam" id="TIGR00619">
    <property type="entry name" value="sbcd"/>
    <property type="match status" value="1"/>
</dbReference>
<dbReference type="EMBL" id="CYZU01000001">
    <property type="protein sequence ID" value="CUN59463.1"/>
    <property type="molecule type" value="Genomic_DNA"/>
</dbReference>
<comment type="similarity">
    <text evidence="1 7">Belongs to the SbcD family.</text>
</comment>
<evidence type="ECO:0000256" key="2">
    <source>
        <dbReference type="ARBA" id="ARBA00011322"/>
    </source>
</evidence>
<keyword evidence="7" id="KW-0255">Endonuclease</keyword>